<dbReference type="Proteomes" id="UP000244336">
    <property type="component" value="Chromosome 9"/>
</dbReference>
<proteinExistence type="predicted"/>
<reference evidence="1 2" key="1">
    <citation type="submission" date="2018-04" db="EMBL/GenBank/DDBJ databases">
        <title>WGS assembly of Panicum hallii var. hallii HAL2.</title>
        <authorList>
            <person name="Lovell J."/>
            <person name="Jenkins J."/>
            <person name="Lowry D."/>
            <person name="Mamidi S."/>
            <person name="Sreedasyam A."/>
            <person name="Weng X."/>
            <person name="Barry K."/>
            <person name="Bonette J."/>
            <person name="Campitelli B."/>
            <person name="Daum C."/>
            <person name="Gordon S."/>
            <person name="Gould B."/>
            <person name="Lipzen A."/>
            <person name="MacQueen A."/>
            <person name="Palacio-Mejia J."/>
            <person name="Plott C."/>
            <person name="Shakirov E."/>
            <person name="Shu S."/>
            <person name="Yoshinaga Y."/>
            <person name="Zane M."/>
            <person name="Rokhsar D."/>
            <person name="Grimwood J."/>
            <person name="Schmutz J."/>
            <person name="Juenger T."/>
        </authorList>
    </citation>
    <scope>NUCLEOTIDE SEQUENCE [LARGE SCALE GENOMIC DNA]</scope>
    <source>
        <strain evidence="2">cv. HAL2</strain>
    </source>
</reference>
<dbReference type="Gramene" id="PUZ41959">
    <property type="protein sequence ID" value="PUZ41959"/>
    <property type="gene ID" value="GQ55_9G544900"/>
</dbReference>
<organism evidence="1 2">
    <name type="scientific">Panicum hallii var. hallii</name>
    <dbReference type="NCBI Taxonomy" id="1504633"/>
    <lineage>
        <taxon>Eukaryota</taxon>
        <taxon>Viridiplantae</taxon>
        <taxon>Streptophyta</taxon>
        <taxon>Embryophyta</taxon>
        <taxon>Tracheophyta</taxon>
        <taxon>Spermatophyta</taxon>
        <taxon>Magnoliopsida</taxon>
        <taxon>Liliopsida</taxon>
        <taxon>Poales</taxon>
        <taxon>Poaceae</taxon>
        <taxon>PACMAD clade</taxon>
        <taxon>Panicoideae</taxon>
        <taxon>Panicodae</taxon>
        <taxon>Paniceae</taxon>
        <taxon>Panicinae</taxon>
        <taxon>Panicum</taxon>
        <taxon>Panicum sect. Panicum</taxon>
    </lineage>
</organism>
<evidence type="ECO:0000313" key="2">
    <source>
        <dbReference type="Proteomes" id="UP000244336"/>
    </source>
</evidence>
<name>A0A2T7CF44_9POAL</name>
<dbReference type="AlphaFoldDB" id="A0A2T7CF44"/>
<accession>A0A2T7CF44</accession>
<protein>
    <submittedName>
        <fullName evidence="1">Uncharacterized protein</fullName>
    </submittedName>
</protein>
<keyword evidence="2" id="KW-1185">Reference proteome</keyword>
<gene>
    <name evidence="1" type="ORF">GQ55_9G544900</name>
</gene>
<sequence>MPSWQALKNTQKQGAQLILNSESHFLFALFSQEHRLSVSKKKNGKAKMCIDRLFYTKRLQSTHGAYMMKQILPDSLEILKSHLKASTGQAAAADHPGIMSLIQWVSPWQSSYH</sequence>
<dbReference type="EMBL" id="CM009757">
    <property type="protein sequence ID" value="PUZ41959.1"/>
    <property type="molecule type" value="Genomic_DNA"/>
</dbReference>
<evidence type="ECO:0000313" key="1">
    <source>
        <dbReference type="EMBL" id="PUZ41959.1"/>
    </source>
</evidence>